<evidence type="ECO:0000256" key="1">
    <source>
        <dbReference type="ARBA" id="ARBA00001966"/>
    </source>
</evidence>
<dbReference type="SUPFAM" id="SSF102114">
    <property type="entry name" value="Radical SAM enzymes"/>
    <property type="match status" value="1"/>
</dbReference>
<dbReference type="InterPro" id="IPR007197">
    <property type="entry name" value="rSAM"/>
</dbReference>
<dbReference type="SFLD" id="SFLDG01067">
    <property type="entry name" value="SPASM/twitch_domain_containing"/>
    <property type="match status" value="1"/>
</dbReference>
<dbReference type="AlphaFoldDB" id="A0A4P8QS15"/>
<evidence type="ECO:0000259" key="6">
    <source>
        <dbReference type="PROSITE" id="PS51918"/>
    </source>
</evidence>
<evidence type="ECO:0000256" key="5">
    <source>
        <dbReference type="ARBA" id="ARBA00023014"/>
    </source>
</evidence>
<organism evidence="7 8">
    <name type="scientific">Brenneria rubrifaciens</name>
    <dbReference type="NCBI Taxonomy" id="55213"/>
    <lineage>
        <taxon>Bacteria</taxon>
        <taxon>Pseudomonadati</taxon>
        <taxon>Pseudomonadota</taxon>
        <taxon>Gammaproteobacteria</taxon>
        <taxon>Enterobacterales</taxon>
        <taxon>Pectobacteriaceae</taxon>
        <taxon>Brenneria</taxon>
    </lineage>
</organism>
<evidence type="ECO:0000313" key="7">
    <source>
        <dbReference type="EMBL" id="QCR08130.1"/>
    </source>
</evidence>
<evidence type="ECO:0000256" key="3">
    <source>
        <dbReference type="ARBA" id="ARBA00022723"/>
    </source>
</evidence>
<dbReference type="InterPro" id="IPR013785">
    <property type="entry name" value="Aldolase_TIM"/>
</dbReference>
<keyword evidence="8" id="KW-1185">Reference proteome</keyword>
<dbReference type="GO" id="GO:0046872">
    <property type="term" value="F:metal ion binding"/>
    <property type="evidence" value="ECO:0007669"/>
    <property type="project" value="UniProtKB-KW"/>
</dbReference>
<proteinExistence type="predicted"/>
<dbReference type="EMBL" id="CP034035">
    <property type="protein sequence ID" value="QCR08130.1"/>
    <property type="molecule type" value="Genomic_DNA"/>
</dbReference>
<keyword evidence="4" id="KW-0408">Iron</keyword>
<protein>
    <submittedName>
        <fullName evidence="7">Radical SAM protein</fullName>
    </submittedName>
</protein>
<dbReference type="Pfam" id="PF13186">
    <property type="entry name" value="SPASM"/>
    <property type="match status" value="1"/>
</dbReference>
<accession>A0A4P8QS15</accession>
<dbReference type="Pfam" id="PF04055">
    <property type="entry name" value="Radical_SAM"/>
    <property type="match status" value="1"/>
</dbReference>
<name>A0A4P8QS15_9GAMM</name>
<evidence type="ECO:0000256" key="2">
    <source>
        <dbReference type="ARBA" id="ARBA00022691"/>
    </source>
</evidence>
<dbReference type="PROSITE" id="PS51918">
    <property type="entry name" value="RADICAL_SAM"/>
    <property type="match status" value="1"/>
</dbReference>
<reference evidence="7 8" key="1">
    <citation type="submission" date="2018-11" db="EMBL/GenBank/DDBJ databases">
        <title>Genome sequences of Brenneria nigrifluens and Brenneria rubrifaciens.</title>
        <authorList>
            <person name="Poret-Peterson A.T."/>
            <person name="McClean A.E."/>
            <person name="Kluepfel D.A."/>
        </authorList>
    </citation>
    <scope>NUCLEOTIDE SEQUENCE [LARGE SCALE GENOMIC DNA]</scope>
    <source>
        <strain evidence="7 8">6D370</strain>
    </source>
</reference>
<evidence type="ECO:0000256" key="4">
    <source>
        <dbReference type="ARBA" id="ARBA00023004"/>
    </source>
</evidence>
<dbReference type="Proteomes" id="UP000299580">
    <property type="component" value="Chromosome"/>
</dbReference>
<dbReference type="PANTHER" id="PTHR11228:SF7">
    <property type="entry name" value="PQQA PEPTIDE CYCLASE"/>
    <property type="match status" value="1"/>
</dbReference>
<dbReference type="OrthoDB" id="9782387at2"/>
<keyword evidence="3" id="KW-0479">Metal-binding</keyword>
<sequence length="335" mass="38821">MISSVQIHLTNRCNRCCSHCLFLSNRLTIPELSPADWINFFAKNSSYISPRCNVNIFGGEPFLYKKIYDLIYFLNKKKLDIGITTNASARIDKIYRSISLGVKRISVDISSTEIMIHDQLKPKTFTNTLYLLKSLENSPVNVYINIVIHRDNYSHIEKILDFINKYKVDNVSIYSLTEIGQAKHSKYKMVNQKIWGILKQRVKNWLILNNPTFSLVWENSYLDHPLKKNYKLCAKASTHSIDIRADGNVYFCCLLMAEHISEQKNNNSLLLGNIISDSLEEIIERRENLVIEKSELCPVIRKLPISENKKRNFWCPYDWEFMSIGCKGNIGYMGG</sequence>
<dbReference type="GO" id="GO:0003824">
    <property type="term" value="F:catalytic activity"/>
    <property type="evidence" value="ECO:0007669"/>
    <property type="project" value="InterPro"/>
</dbReference>
<dbReference type="Gene3D" id="3.20.20.70">
    <property type="entry name" value="Aldolase class I"/>
    <property type="match status" value="1"/>
</dbReference>
<dbReference type="InterPro" id="IPR023885">
    <property type="entry name" value="4Fe4S-binding_SPASM_dom"/>
</dbReference>
<feature type="domain" description="Radical SAM core" evidence="6">
    <location>
        <begin position="1"/>
        <end position="219"/>
    </location>
</feature>
<keyword evidence="2" id="KW-0949">S-adenosyl-L-methionine</keyword>
<dbReference type="InterPro" id="IPR058240">
    <property type="entry name" value="rSAM_sf"/>
</dbReference>
<dbReference type="RefSeq" id="WP_137713185.1">
    <property type="nucleotide sequence ID" value="NZ_CP034035.1"/>
</dbReference>
<dbReference type="SFLD" id="SFLDS00029">
    <property type="entry name" value="Radical_SAM"/>
    <property type="match status" value="1"/>
</dbReference>
<dbReference type="CDD" id="cd01335">
    <property type="entry name" value="Radical_SAM"/>
    <property type="match status" value="1"/>
</dbReference>
<gene>
    <name evidence="7" type="ORF">EH207_06110</name>
</gene>
<dbReference type="KEGG" id="brb:EH207_06110"/>
<dbReference type="PANTHER" id="PTHR11228">
    <property type="entry name" value="RADICAL SAM DOMAIN PROTEIN"/>
    <property type="match status" value="1"/>
</dbReference>
<dbReference type="InterPro" id="IPR050377">
    <property type="entry name" value="Radical_SAM_PqqE_MftC-like"/>
</dbReference>
<dbReference type="GO" id="GO:0051536">
    <property type="term" value="F:iron-sulfur cluster binding"/>
    <property type="evidence" value="ECO:0007669"/>
    <property type="project" value="UniProtKB-KW"/>
</dbReference>
<evidence type="ECO:0000313" key="8">
    <source>
        <dbReference type="Proteomes" id="UP000299580"/>
    </source>
</evidence>
<keyword evidence="5" id="KW-0411">Iron-sulfur</keyword>
<comment type="cofactor">
    <cofactor evidence="1">
        <name>[4Fe-4S] cluster</name>
        <dbReference type="ChEBI" id="CHEBI:49883"/>
    </cofactor>
</comment>